<dbReference type="AlphaFoldDB" id="A0A0C9YVX6"/>
<evidence type="ECO:0000313" key="1">
    <source>
        <dbReference type="EMBL" id="KIK14332.1"/>
    </source>
</evidence>
<dbReference type="HOGENOM" id="CLU_006344_1_2_1"/>
<dbReference type="EMBL" id="KN833944">
    <property type="protein sequence ID" value="KIK14332.1"/>
    <property type="molecule type" value="Genomic_DNA"/>
</dbReference>
<dbReference type="STRING" id="765257.A0A0C9YVX6"/>
<keyword evidence="2" id="KW-1185">Reference proteome</keyword>
<evidence type="ECO:0000313" key="2">
    <source>
        <dbReference type="Proteomes" id="UP000054018"/>
    </source>
</evidence>
<name>A0A0C9YVX6_9AGAM</name>
<sequence>MNGGVDINVVPFTEDFPRADICQLLAPDILHQLVKGGFKDHLVEWVAGAKERMMDIDRRIAAAPPFPGLRRFPDGRGFSQWTGDDSKALMKNVITDDTLSDLKNALDRFHYHREIFRDVGVQVEGFSLPRQHSLVHYEALICLFGAPNGLCTSITESKHITAVKKPWWRSSKYRALGQILRTNQRLAQLAAARSDFEARGMLPISRPRENVLQGPQSNGMSQHFDDMEDEHEHAGVVDDRPVLAHSDVKLARCHARGRARSVPALAIELGIPTLSTLIGQFLYEQLQCESISPSAGAPRLPVFAGALKVFHLATATFVSPSDLSRIGGMRREKIRAIPVWHHGPARYDTIFVSTDDTFNGMLSMEVARVLCFFSFVYTNGYSYSCALIHWFDRIADEPDNLMGMWMVRPSFMADGSKNLSVIHVDSIVCGAHLLPIFGREQVPRSVDFHNSLDIYHGFYVNRFADYHAFELAS</sequence>
<gene>
    <name evidence="1" type="ORF">PISMIDRAFT_17370</name>
</gene>
<proteinExistence type="predicted"/>
<dbReference type="Proteomes" id="UP000054018">
    <property type="component" value="Unassembled WGS sequence"/>
</dbReference>
<protein>
    <submittedName>
        <fullName evidence="1">Uncharacterized protein</fullName>
    </submittedName>
</protein>
<reference evidence="2" key="2">
    <citation type="submission" date="2015-01" db="EMBL/GenBank/DDBJ databases">
        <title>Evolutionary Origins and Diversification of the Mycorrhizal Mutualists.</title>
        <authorList>
            <consortium name="DOE Joint Genome Institute"/>
            <consortium name="Mycorrhizal Genomics Consortium"/>
            <person name="Kohler A."/>
            <person name="Kuo A."/>
            <person name="Nagy L.G."/>
            <person name="Floudas D."/>
            <person name="Copeland A."/>
            <person name="Barry K.W."/>
            <person name="Cichocki N."/>
            <person name="Veneault-Fourrey C."/>
            <person name="LaButti K."/>
            <person name="Lindquist E.A."/>
            <person name="Lipzen A."/>
            <person name="Lundell T."/>
            <person name="Morin E."/>
            <person name="Murat C."/>
            <person name="Riley R."/>
            <person name="Ohm R."/>
            <person name="Sun H."/>
            <person name="Tunlid A."/>
            <person name="Henrissat B."/>
            <person name="Grigoriev I.V."/>
            <person name="Hibbett D.S."/>
            <person name="Martin F."/>
        </authorList>
    </citation>
    <scope>NUCLEOTIDE SEQUENCE [LARGE SCALE GENOMIC DNA]</scope>
    <source>
        <strain evidence="2">441</strain>
    </source>
</reference>
<accession>A0A0C9YVX6</accession>
<dbReference type="OrthoDB" id="2661273at2759"/>
<dbReference type="InterPro" id="IPR041078">
    <property type="entry name" value="Plavaka"/>
</dbReference>
<reference evidence="1 2" key="1">
    <citation type="submission" date="2014-04" db="EMBL/GenBank/DDBJ databases">
        <authorList>
            <consortium name="DOE Joint Genome Institute"/>
            <person name="Kuo A."/>
            <person name="Kohler A."/>
            <person name="Costa M.D."/>
            <person name="Nagy L.G."/>
            <person name="Floudas D."/>
            <person name="Copeland A."/>
            <person name="Barry K.W."/>
            <person name="Cichocki N."/>
            <person name="Veneault-Fourrey C."/>
            <person name="LaButti K."/>
            <person name="Lindquist E.A."/>
            <person name="Lipzen A."/>
            <person name="Lundell T."/>
            <person name="Morin E."/>
            <person name="Murat C."/>
            <person name="Sun H."/>
            <person name="Tunlid A."/>
            <person name="Henrissat B."/>
            <person name="Grigoriev I.V."/>
            <person name="Hibbett D.S."/>
            <person name="Martin F."/>
            <person name="Nordberg H.P."/>
            <person name="Cantor M.N."/>
            <person name="Hua S.X."/>
        </authorList>
    </citation>
    <scope>NUCLEOTIDE SEQUENCE [LARGE SCALE GENOMIC DNA]</scope>
    <source>
        <strain evidence="1 2">441</strain>
    </source>
</reference>
<dbReference type="Pfam" id="PF18759">
    <property type="entry name" value="Plavaka"/>
    <property type="match status" value="1"/>
</dbReference>
<organism evidence="1 2">
    <name type="scientific">Pisolithus microcarpus 441</name>
    <dbReference type="NCBI Taxonomy" id="765257"/>
    <lineage>
        <taxon>Eukaryota</taxon>
        <taxon>Fungi</taxon>
        <taxon>Dikarya</taxon>
        <taxon>Basidiomycota</taxon>
        <taxon>Agaricomycotina</taxon>
        <taxon>Agaricomycetes</taxon>
        <taxon>Agaricomycetidae</taxon>
        <taxon>Boletales</taxon>
        <taxon>Sclerodermatineae</taxon>
        <taxon>Pisolithaceae</taxon>
        <taxon>Pisolithus</taxon>
    </lineage>
</organism>